<dbReference type="EMBL" id="JAAVSD010000023">
    <property type="protein sequence ID" value="NLR30188.1"/>
    <property type="molecule type" value="Genomic_DNA"/>
</dbReference>
<dbReference type="InterPro" id="IPR012338">
    <property type="entry name" value="Beta-lactam/transpept-like"/>
</dbReference>
<accession>A0ABX1L7E3</accession>
<evidence type="ECO:0000259" key="1">
    <source>
        <dbReference type="Pfam" id="PF13354"/>
    </source>
</evidence>
<reference evidence="2 3" key="1">
    <citation type="submission" date="2020-03" db="EMBL/GenBank/DDBJ databases">
        <authorList>
            <person name="Zhang Z."/>
            <person name="Guo Z."/>
            <person name="Hou Q."/>
            <person name="Shen X."/>
        </authorList>
    </citation>
    <scope>NUCLEOTIDE SEQUENCE [LARGE SCALE GENOMIC DNA]</scope>
    <source>
        <strain evidence="2 3">HBUAS51329</strain>
    </source>
</reference>
<dbReference type="SUPFAM" id="SSF56601">
    <property type="entry name" value="beta-lactamase/transpeptidase-like"/>
    <property type="match status" value="1"/>
</dbReference>
<dbReference type="RefSeq" id="WP_168850504.1">
    <property type="nucleotide sequence ID" value="NZ_JAAVSD010000023.1"/>
</dbReference>
<dbReference type="PANTHER" id="PTHR35333:SF3">
    <property type="entry name" value="BETA-LACTAMASE-TYPE TRANSPEPTIDASE FOLD CONTAINING PROTEIN"/>
    <property type="match status" value="1"/>
</dbReference>
<dbReference type="Pfam" id="PF13354">
    <property type="entry name" value="Beta-lactamase2"/>
    <property type="match status" value="1"/>
</dbReference>
<feature type="domain" description="Beta-lactamase class A catalytic" evidence="1">
    <location>
        <begin position="205"/>
        <end position="293"/>
    </location>
</feature>
<organism evidence="2 3">
    <name type="scientific">Levilactobacillus tujiorum</name>
    <dbReference type="NCBI Taxonomy" id="2912243"/>
    <lineage>
        <taxon>Bacteria</taxon>
        <taxon>Bacillati</taxon>
        <taxon>Bacillota</taxon>
        <taxon>Bacilli</taxon>
        <taxon>Lactobacillales</taxon>
        <taxon>Lactobacillaceae</taxon>
        <taxon>Levilactobacillus</taxon>
    </lineage>
</organism>
<dbReference type="InterPro" id="IPR045155">
    <property type="entry name" value="Beta-lactam_cat"/>
</dbReference>
<dbReference type="Proteomes" id="UP000707477">
    <property type="component" value="Unassembled WGS sequence"/>
</dbReference>
<protein>
    <submittedName>
        <fullName evidence="2">Serine hydrolase</fullName>
    </submittedName>
</protein>
<dbReference type="PANTHER" id="PTHR35333">
    <property type="entry name" value="BETA-LACTAMASE"/>
    <property type="match status" value="1"/>
</dbReference>
<keyword evidence="3" id="KW-1185">Reference proteome</keyword>
<dbReference type="InterPro" id="IPR000871">
    <property type="entry name" value="Beta-lactam_class-A"/>
</dbReference>
<comment type="caution">
    <text evidence="2">The sequence shown here is derived from an EMBL/GenBank/DDBJ whole genome shotgun (WGS) entry which is preliminary data.</text>
</comment>
<evidence type="ECO:0000313" key="2">
    <source>
        <dbReference type="EMBL" id="NLR30188.1"/>
    </source>
</evidence>
<gene>
    <name evidence="2" type="ORF">HEQ44_08310</name>
</gene>
<sequence>MKHAYRPPHHKIHISRLIKLLHNRHVLAGLLIFCLAFASLLTVQAHRKRAGMNSDAAQPATAKQVATRQRHVKRQLHHYFQKISADGTTSVSFYNLGPVAGSTAAKSPTARRFYRTGTLATSANAHTPVISASTYKLYIAAYLFQQHAAGLYTWTPTAEADFHRMIVNSANDFAEDTIDTYGPVALDNFLASQHYYSPAFVSGEAAVTTADSLTRVLKDLATQQGPFRHAKDQQQLLALMRTQVYRTGIPAGAAAAQKGTIVADKVGFLADTNNDAAIVTLPNGERYILVVMTHGHEQNGFSGFPRIAKITTHVQRLVYDPAIVKSLS</sequence>
<evidence type="ECO:0000313" key="3">
    <source>
        <dbReference type="Proteomes" id="UP000707477"/>
    </source>
</evidence>
<name>A0ABX1L7E3_9LACO</name>
<proteinExistence type="predicted"/>
<keyword evidence="2" id="KW-0378">Hydrolase</keyword>
<dbReference type="GO" id="GO:0016787">
    <property type="term" value="F:hydrolase activity"/>
    <property type="evidence" value="ECO:0007669"/>
    <property type="project" value="UniProtKB-KW"/>
</dbReference>
<dbReference type="Gene3D" id="3.40.710.10">
    <property type="entry name" value="DD-peptidase/beta-lactamase superfamily"/>
    <property type="match status" value="1"/>
</dbReference>